<comment type="catalytic activity">
    <reaction evidence="11">
        <text>sphinganine + NADP(+) = 3-oxosphinganine + NADPH + H(+)</text>
        <dbReference type="Rhea" id="RHEA:22640"/>
        <dbReference type="ChEBI" id="CHEBI:15378"/>
        <dbReference type="ChEBI" id="CHEBI:57783"/>
        <dbReference type="ChEBI" id="CHEBI:57817"/>
        <dbReference type="ChEBI" id="CHEBI:58299"/>
        <dbReference type="ChEBI" id="CHEBI:58349"/>
        <dbReference type="EC" id="1.1.1.102"/>
    </reaction>
    <physiologicalReaction direction="right-to-left" evidence="11">
        <dbReference type="Rhea" id="RHEA:22642"/>
    </physiologicalReaction>
</comment>
<dbReference type="OrthoDB" id="10267115at2759"/>
<dbReference type="EMBL" id="GG745350">
    <property type="protein sequence ID" value="KNE66387.1"/>
    <property type="molecule type" value="Genomic_DNA"/>
</dbReference>
<evidence type="ECO:0000256" key="9">
    <source>
        <dbReference type="ARBA" id="ARBA00026112"/>
    </source>
</evidence>
<comment type="function">
    <text evidence="10">Catalyzes the reduction of 3'-oxosphinganine (3-ketodihydrosphingosine/KDS) to sphinganine (dihydrosphingosine/DHS), the second step of de novo sphingolipid biosynthesis.</text>
</comment>
<keyword evidence="13" id="KW-1185">Reference proteome</keyword>
<dbReference type="PRINTS" id="PR00081">
    <property type="entry name" value="GDHRDH"/>
</dbReference>
<dbReference type="PANTHER" id="PTHR43550">
    <property type="entry name" value="3-KETODIHYDROSPHINGOSINE REDUCTASE"/>
    <property type="match status" value="1"/>
</dbReference>
<evidence type="ECO:0000256" key="10">
    <source>
        <dbReference type="ARBA" id="ARBA00044737"/>
    </source>
</evidence>
<comment type="subcellular location">
    <subcellularLocation>
        <location evidence="1">Endoplasmic reticulum</location>
    </subcellularLocation>
</comment>
<dbReference type="GO" id="GO:0047560">
    <property type="term" value="F:3-dehydrosphinganine reductase activity"/>
    <property type="evidence" value="ECO:0007669"/>
    <property type="project" value="UniProtKB-EC"/>
</dbReference>
<comment type="pathway">
    <text evidence="3">Sphingolipid metabolism.</text>
</comment>
<evidence type="ECO:0000256" key="3">
    <source>
        <dbReference type="ARBA" id="ARBA00004991"/>
    </source>
</evidence>
<protein>
    <recommendedName>
        <fullName evidence="9">3-dehydrosphinganine reductase</fullName>
        <ecNumber evidence="9">1.1.1.102</ecNumber>
    </recommendedName>
</protein>
<dbReference type="Proteomes" id="UP000054350">
    <property type="component" value="Unassembled WGS sequence"/>
</dbReference>
<dbReference type="STRING" id="578462.A0A0L0SV46"/>
<dbReference type="VEuPathDB" id="FungiDB:AMAG_11529"/>
<dbReference type="EC" id="1.1.1.102" evidence="9"/>
<organism evidence="12 13">
    <name type="scientific">Allomyces macrogynus (strain ATCC 38327)</name>
    <name type="common">Allomyces javanicus var. macrogynus</name>
    <dbReference type="NCBI Taxonomy" id="578462"/>
    <lineage>
        <taxon>Eukaryota</taxon>
        <taxon>Fungi</taxon>
        <taxon>Fungi incertae sedis</taxon>
        <taxon>Blastocladiomycota</taxon>
        <taxon>Blastocladiomycetes</taxon>
        <taxon>Blastocladiales</taxon>
        <taxon>Blastocladiaceae</taxon>
        <taxon>Allomyces</taxon>
    </lineage>
</organism>
<keyword evidence="7" id="KW-0560">Oxidoreductase</keyword>
<reference evidence="12 13" key="1">
    <citation type="submission" date="2009-11" db="EMBL/GenBank/DDBJ databases">
        <title>Annotation of Allomyces macrogynus ATCC 38327.</title>
        <authorList>
            <consortium name="The Broad Institute Genome Sequencing Platform"/>
            <person name="Russ C."/>
            <person name="Cuomo C."/>
            <person name="Burger G."/>
            <person name="Gray M.W."/>
            <person name="Holland P.W.H."/>
            <person name="King N."/>
            <person name="Lang F.B.F."/>
            <person name="Roger A.J."/>
            <person name="Ruiz-Trillo I."/>
            <person name="Young S.K."/>
            <person name="Zeng Q."/>
            <person name="Gargeya S."/>
            <person name="Fitzgerald M."/>
            <person name="Haas B."/>
            <person name="Abouelleil A."/>
            <person name="Alvarado L."/>
            <person name="Arachchi H.M."/>
            <person name="Berlin A."/>
            <person name="Chapman S.B."/>
            <person name="Gearin G."/>
            <person name="Goldberg J."/>
            <person name="Griggs A."/>
            <person name="Gujja S."/>
            <person name="Hansen M."/>
            <person name="Heiman D."/>
            <person name="Howarth C."/>
            <person name="Larimer J."/>
            <person name="Lui A."/>
            <person name="MacDonald P.J.P."/>
            <person name="McCowen C."/>
            <person name="Montmayeur A."/>
            <person name="Murphy C."/>
            <person name="Neiman D."/>
            <person name="Pearson M."/>
            <person name="Priest M."/>
            <person name="Roberts A."/>
            <person name="Saif S."/>
            <person name="Shea T."/>
            <person name="Sisk P."/>
            <person name="Stolte C."/>
            <person name="Sykes S."/>
            <person name="Wortman J."/>
            <person name="Nusbaum C."/>
            <person name="Birren B."/>
        </authorList>
    </citation>
    <scope>NUCLEOTIDE SEQUENCE [LARGE SCALE GENOMIC DNA]</scope>
    <source>
        <strain evidence="12 13">ATCC 38327</strain>
    </source>
</reference>
<accession>A0A0L0SV46</accession>
<sequence>MLDLKNKHVFITGGSAGLGLAIAKVAVARGAHVCLIARRQGPLDAAVADLKAAAPNAAQQIIAEPADCAVTSDMERAFANAVTRIGLPPFLIVANAGTAVPKGFLDLTPQDFQWQMNVNYMSAVNASHVGLRAILEGARRAGTTAEGRIALVSSVVGLIGFSGYSAYGPTKAAIISLGQCLRHEVLGGAARHVKIHVFLPGTMDTPGFEQEQKTKPELTKQLEKDDPILSPDECAKHFFNGVDKGHFQITTTFTGELLRCAGRMHAPANNFLDYFKALMALIGLLFWRRTELDPFAEKYPMIPDKSAAVAVAVDEERAPLAEENKDK</sequence>
<dbReference type="InterPro" id="IPR036291">
    <property type="entry name" value="NAD(P)-bd_dom_sf"/>
</dbReference>
<evidence type="ECO:0000256" key="5">
    <source>
        <dbReference type="ARBA" id="ARBA00022857"/>
    </source>
</evidence>
<evidence type="ECO:0000256" key="2">
    <source>
        <dbReference type="ARBA" id="ARBA00004760"/>
    </source>
</evidence>
<dbReference type="Pfam" id="PF00106">
    <property type="entry name" value="adh_short"/>
    <property type="match status" value="1"/>
</dbReference>
<evidence type="ECO:0000256" key="7">
    <source>
        <dbReference type="ARBA" id="ARBA00023002"/>
    </source>
</evidence>
<evidence type="ECO:0000256" key="6">
    <source>
        <dbReference type="ARBA" id="ARBA00022919"/>
    </source>
</evidence>
<dbReference type="eggNOG" id="KOG1210">
    <property type="taxonomic scope" value="Eukaryota"/>
</dbReference>
<dbReference type="InterPro" id="IPR045022">
    <property type="entry name" value="KDSR-like"/>
</dbReference>
<dbReference type="PANTHER" id="PTHR43550:SF3">
    <property type="entry name" value="3-KETODIHYDROSPHINGOSINE REDUCTASE"/>
    <property type="match status" value="1"/>
</dbReference>
<keyword evidence="6" id="KW-0746">Sphingolipid metabolism</keyword>
<dbReference type="GO" id="GO:0030148">
    <property type="term" value="P:sphingolipid biosynthetic process"/>
    <property type="evidence" value="ECO:0007669"/>
    <property type="project" value="InterPro"/>
</dbReference>
<evidence type="ECO:0000313" key="12">
    <source>
        <dbReference type="EMBL" id="KNE66387.1"/>
    </source>
</evidence>
<dbReference type="AlphaFoldDB" id="A0A0L0SV46"/>
<dbReference type="GO" id="GO:0005789">
    <property type="term" value="C:endoplasmic reticulum membrane"/>
    <property type="evidence" value="ECO:0007669"/>
    <property type="project" value="TreeGrafter"/>
</dbReference>
<reference evidence="13" key="2">
    <citation type="submission" date="2009-11" db="EMBL/GenBank/DDBJ databases">
        <title>The Genome Sequence of Allomyces macrogynus strain ATCC 38327.</title>
        <authorList>
            <consortium name="The Broad Institute Genome Sequencing Platform"/>
            <person name="Russ C."/>
            <person name="Cuomo C."/>
            <person name="Shea T."/>
            <person name="Young S.K."/>
            <person name="Zeng Q."/>
            <person name="Koehrsen M."/>
            <person name="Haas B."/>
            <person name="Borodovsky M."/>
            <person name="Guigo R."/>
            <person name="Alvarado L."/>
            <person name="Berlin A."/>
            <person name="Borenstein D."/>
            <person name="Chen Z."/>
            <person name="Engels R."/>
            <person name="Freedman E."/>
            <person name="Gellesch M."/>
            <person name="Goldberg J."/>
            <person name="Griggs A."/>
            <person name="Gujja S."/>
            <person name="Heiman D."/>
            <person name="Hepburn T."/>
            <person name="Howarth C."/>
            <person name="Jen D."/>
            <person name="Larson L."/>
            <person name="Lewis B."/>
            <person name="Mehta T."/>
            <person name="Park D."/>
            <person name="Pearson M."/>
            <person name="Roberts A."/>
            <person name="Saif S."/>
            <person name="Shenoy N."/>
            <person name="Sisk P."/>
            <person name="Stolte C."/>
            <person name="Sykes S."/>
            <person name="Walk T."/>
            <person name="White J."/>
            <person name="Yandava C."/>
            <person name="Burger G."/>
            <person name="Gray M.W."/>
            <person name="Holland P.W.H."/>
            <person name="King N."/>
            <person name="Lang F.B.F."/>
            <person name="Roger A.J."/>
            <person name="Ruiz-Trillo I."/>
            <person name="Lander E."/>
            <person name="Nusbaum C."/>
        </authorList>
    </citation>
    <scope>NUCLEOTIDE SEQUENCE [LARGE SCALE GENOMIC DNA]</scope>
    <source>
        <strain evidence="13">ATCC 38327</strain>
    </source>
</reference>
<proteinExistence type="predicted"/>
<dbReference type="SUPFAM" id="SSF51735">
    <property type="entry name" value="NAD(P)-binding Rossmann-fold domains"/>
    <property type="match status" value="1"/>
</dbReference>
<evidence type="ECO:0000313" key="13">
    <source>
        <dbReference type="Proteomes" id="UP000054350"/>
    </source>
</evidence>
<evidence type="ECO:0000256" key="8">
    <source>
        <dbReference type="ARBA" id="ARBA00023098"/>
    </source>
</evidence>
<keyword evidence="5" id="KW-0521">NADP</keyword>
<dbReference type="Gene3D" id="3.40.50.720">
    <property type="entry name" value="NAD(P)-binding Rossmann-like Domain"/>
    <property type="match status" value="1"/>
</dbReference>
<dbReference type="OMA" id="PRQWGFF"/>
<dbReference type="CDD" id="cd08939">
    <property type="entry name" value="KDSR-like_SDR_c"/>
    <property type="match status" value="1"/>
</dbReference>
<gene>
    <name evidence="12" type="ORF">AMAG_11529</name>
</gene>
<evidence type="ECO:0000256" key="11">
    <source>
        <dbReference type="ARBA" id="ARBA00048930"/>
    </source>
</evidence>
<comment type="pathway">
    <text evidence="2">Lipid metabolism; sphingolipid metabolism.</text>
</comment>
<dbReference type="InterPro" id="IPR002347">
    <property type="entry name" value="SDR_fam"/>
</dbReference>
<keyword evidence="4" id="KW-0256">Endoplasmic reticulum</keyword>
<keyword evidence="8" id="KW-0443">Lipid metabolism</keyword>
<name>A0A0L0SV46_ALLM3</name>
<evidence type="ECO:0000256" key="1">
    <source>
        <dbReference type="ARBA" id="ARBA00004240"/>
    </source>
</evidence>
<dbReference type="GO" id="GO:0006666">
    <property type="term" value="P:3-keto-sphinganine metabolic process"/>
    <property type="evidence" value="ECO:0007669"/>
    <property type="project" value="InterPro"/>
</dbReference>
<evidence type="ECO:0000256" key="4">
    <source>
        <dbReference type="ARBA" id="ARBA00022824"/>
    </source>
</evidence>